<dbReference type="InterPro" id="IPR013098">
    <property type="entry name" value="Ig_I-set"/>
</dbReference>
<protein>
    <submittedName>
        <fullName evidence="6 7">Fibroblast growth factor receptor-like 1</fullName>
    </submittedName>
</protein>
<feature type="region of interest" description="Disordered" evidence="1">
    <location>
        <begin position="311"/>
        <end position="332"/>
    </location>
</feature>
<dbReference type="InterPro" id="IPR003598">
    <property type="entry name" value="Ig_sub2"/>
</dbReference>
<dbReference type="InterPro" id="IPR036179">
    <property type="entry name" value="Ig-like_dom_sf"/>
</dbReference>
<keyword evidence="2" id="KW-0812">Transmembrane</keyword>
<feature type="chain" id="PRO_5045023247" evidence="3">
    <location>
        <begin position="20"/>
        <end position="431"/>
    </location>
</feature>
<keyword evidence="5" id="KW-1185">Reference proteome</keyword>
<dbReference type="Gene3D" id="2.60.40.10">
    <property type="entry name" value="Immunoglobulins"/>
    <property type="match status" value="2"/>
</dbReference>
<dbReference type="InterPro" id="IPR052615">
    <property type="entry name" value="FGFRL"/>
</dbReference>
<evidence type="ECO:0000313" key="6">
    <source>
        <dbReference type="RefSeq" id="XP_022253964.1"/>
    </source>
</evidence>
<dbReference type="Proteomes" id="UP000694941">
    <property type="component" value="Unplaced"/>
</dbReference>
<name>A0ABM1TDL2_LIMPO</name>
<feature type="domain" description="Ig-like" evidence="4">
    <location>
        <begin position="144"/>
        <end position="256"/>
    </location>
</feature>
<sequence>MKLQLFLYILVLFWTLAIASEGPPTLLTKYNPKELRVRAGSKTHLHCFVNGVKDSLFFEWSKDNQPIDVVRKSRFRMSRSGTLKIKHTILQDTGHYICKAINGFGSVENSIFLFVYEADEGKRKDTLPKRTNQNLKIEGSTSSPKMKKLEIPGTYPINTTVEHGKTAIFQCRVRSSTTPHIQWLKKVAQTDAENSNVVKIDGNSFRILNSSEVFHKTDGLFLHKLQISEAQESDTGQYVCLGTNTLGYSYRSAFLNVIPKPKTYEIRNAEQNGKWTERPNILLISLPISTGLVIVVFLAILMIYRRRKQTRTAKSKKKNGKSKGVLKESQQELSDKENDVFCHLKNSSGTLTAPDQMASGDHNKKCQGLTLTTFTDGASTVLLKSDFVASQHAIPAETVIRGESVMTRLCSSPPTPLPLDEEALYVPIDTV</sequence>
<dbReference type="PANTHER" id="PTHR19890:SF10">
    <property type="entry name" value="FIBROBLAST GROWTH FACTOR RECEPTOR-LIKE 1"/>
    <property type="match status" value="1"/>
</dbReference>
<gene>
    <name evidence="6 7" type="primary">LOC106468957</name>
</gene>
<organism evidence="5 7">
    <name type="scientific">Limulus polyphemus</name>
    <name type="common">Atlantic horseshoe crab</name>
    <dbReference type="NCBI Taxonomy" id="6850"/>
    <lineage>
        <taxon>Eukaryota</taxon>
        <taxon>Metazoa</taxon>
        <taxon>Ecdysozoa</taxon>
        <taxon>Arthropoda</taxon>
        <taxon>Chelicerata</taxon>
        <taxon>Merostomata</taxon>
        <taxon>Xiphosura</taxon>
        <taxon>Limulidae</taxon>
        <taxon>Limulus</taxon>
    </lineage>
</organism>
<feature type="transmembrane region" description="Helical" evidence="2">
    <location>
        <begin position="281"/>
        <end position="304"/>
    </location>
</feature>
<dbReference type="GeneID" id="106468957"/>
<dbReference type="Pfam" id="PF07679">
    <property type="entry name" value="I-set"/>
    <property type="match status" value="2"/>
</dbReference>
<evidence type="ECO:0000256" key="3">
    <source>
        <dbReference type="SAM" id="SignalP"/>
    </source>
</evidence>
<keyword evidence="3" id="KW-0732">Signal</keyword>
<dbReference type="PANTHER" id="PTHR19890">
    <property type="entry name" value="FIBROBLAST GROWTH FACTOR RECEPTOR"/>
    <property type="match status" value="1"/>
</dbReference>
<evidence type="ECO:0000256" key="1">
    <source>
        <dbReference type="SAM" id="MobiDB-lite"/>
    </source>
</evidence>
<feature type="domain" description="Ig-like" evidence="4">
    <location>
        <begin position="24"/>
        <end position="114"/>
    </location>
</feature>
<accession>A0ABM1TDL2</accession>
<dbReference type="SMART" id="SM00408">
    <property type="entry name" value="IGc2"/>
    <property type="match status" value="2"/>
</dbReference>
<dbReference type="RefSeq" id="XP_022253968.1">
    <property type="nucleotide sequence ID" value="XM_022398260.1"/>
</dbReference>
<dbReference type="InterPro" id="IPR013783">
    <property type="entry name" value="Ig-like_fold"/>
</dbReference>
<feature type="signal peptide" evidence="3">
    <location>
        <begin position="1"/>
        <end position="19"/>
    </location>
</feature>
<keyword evidence="2" id="KW-0472">Membrane</keyword>
<reference evidence="6 7" key="1">
    <citation type="submission" date="2025-05" db="UniProtKB">
        <authorList>
            <consortium name="RefSeq"/>
        </authorList>
    </citation>
    <scope>IDENTIFICATION</scope>
    <source>
        <tissue evidence="6 7">Muscle</tissue>
    </source>
</reference>
<evidence type="ECO:0000313" key="5">
    <source>
        <dbReference type="Proteomes" id="UP000694941"/>
    </source>
</evidence>
<evidence type="ECO:0000256" key="2">
    <source>
        <dbReference type="SAM" id="Phobius"/>
    </source>
</evidence>
<dbReference type="SUPFAM" id="SSF48726">
    <property type="entry name" value="Immunoglobulin"/>
    <property type="match status" value="2"/>
</dbReference>
<keyword evidence="2" id="KW-1133">Transmembrane helix</keyword>
<evidence type="ECO:0000259" key="4">
    <source>
        <dbReference type="PROSITE" id="PS50835"/>
    </source>
</evidence>
<proteinExistence type="predicted"/>
<dbReference type="CDD" id="cd00096">
    <property type="entry name" value="Ig"/>
    <property type="match status" value="1"/>
</dbReference>
<dbReference type="SMART" id="SM00409">
    <property type="entry name" value="IG"/>
    <property type="match status" value="2"/>
</dbReference>
<dbReference type="InterPro" id="IPR003599">
    <property type="entry name" value="Ig_sub"/>
</dbReference>
<dbReference type="InterPro" id="IPR007110">
    <property type="entry name" value="Ig-like_dom"/>
</dbReference>
<evidence type="ECO:0000313" key="7">
    <source>
        <dbReference type="RefSeq" id="XP_022253968.1"/>
    </source>
</evidence>
<dbReference type="PROSITE" id="PS50835">
    <property type="entry name" value="IG_LIKE"/>
    <property type="match status" value="2"/>
</dbReference>
<dbReference type="RefSeq" id="XP_022253964.1">
    <property type="nucleotide sequence ID" value="XM_022398256.1"/>
</dbReference>
<feature type="compositionally biased region" description="Basic residues" evidence="1">
    <location>
        <begin position="311"/>
        <end position="321"/>
    </location>
</feature>